<name>A0AAV4R1A0_CAEEX</name>
<dbReference type="Proteomes" id="UP001054945">
    <property type="component" value="Unassembled WGS sequence"/>
</dbReference>
<organism evidence="1 2">
    <name type="scientific">Caerostris extrusa</name>
    <name type="common">Bark spider</name>
    <name type="synonym">Caerostris bankana</name>
    <dbReference type="NCBI Taxonomy" id="172846"/>
    <lineage>
        <taxon>Eukaryota</taxon>
        <taxon>Metazoa</taxon>
        <taxon>Ecdysozoa</taxon>
        <taxon>Arthropoda</taxon>
        <taxon>Chelicerata</taxon>
        <taxon>Arachnida</taxon>
        <taxon>Araneae</taxon>
        <taxon>Araneomorphae</taxon>
        <taxon>Entelegynae</taxon>
        <taxon>Araneoidea</taxon>
        <taxon>Araneidae</taxon>
        <taxon>Caerostris</taxon>
    </lineage>
</organism>
<evidence type="ECO:0000313" key="1">
    <source>
        <dbReference type="EMBL" id="GIY13833.1"/>
    </source>
</evidence>
<proteinExistence type="predicted"/>
<keyword evidence="2" id="KW-1185">Reference proteome</keyword>
<sequence length="88" mass="9772">MHPISFVKGDTPFLGTRRATFDVQSLKKSLICMRFAKPCKGGTYKGSFIKTLGNKSKISRYGGLSPRKLSIQKECHSHDGCYGLLPSY</sequence>
<accession>A0AAV4R1A0</accession>
<comment type="caution">
    <text evidence="1">The sequence shown here is derived from an EMBL/GenBank/DDBJ whole genome shotgun (WGS) entry which is preliminary data.</text>
</comment>
<dbReference type="EMBL" id="BPLR01007003">
    <property type="protein sequence ID" value="GIY13833.1"/>
    <property type="molecule type" value="Genomic_DNA"/>
</dbReference>
<evidence type="ECO:0000313" key="2">
    <source>
        <dbReference type="Proteomes" id="UP001054945"/>
    </source>
</evidence>
<gene>
    <name evidence="1" type="ORF">CEXT_117761</name>
</gene>
<reference evidence="1 2" key="1">
    <citation type="submission" date="2021-06" db="EMBL/GenBank/DDBJ databases">
        <title>Caerostris extrusa draft genome.</title>
        <authorList>
            <person name="Kono N."/>
            <person name="Arakawa K."/>
        </authorList>
    </citation>
    <scope>NUCLEOTIDE SEQUENCE [LARGE SCALE GENOMIC DNA]</scope>
</reference>
<dbReference type="AlphaFoldDB" id="A0AAV4R1A0"/>
<protein>
    <submittedName>
        <fullName evidence="1">Uncharacterized protein</fullName>
    </submittedName>
</protein>